<comment type="cofactor">
    <cofactor evidence="1">
        <name>Ca(2+)</name>
        <dbReference type="ChEBI" id="CHEBI:29108"/>
    </cofactor>
</comment>
<evidence type="ECO:0000256" key="5">
    <source>
        <dbReference type="ARBA" id="ARBA00022801"/>
    </source>
</evidence>
<sequence>MIRQLAFAVCVVFFLVAGESKSIAGQRDLTTLPNIVLFLVDDLGWSDLGCYGSPFYETPNIDHLAGEGVRFTDAYATCHVCSPSRASVLSGKYPARLGLTDWLTGRKDFPFQRLLNAPIHDALPLDEVTIAEALRRHGYKTGHFGKWHLGEDPAGPLQQGFDVQVPTNWYKGWPKAGYHSPFGFDGIDDKPGDYLTDRLTDESIKFIENNSDEPFFLYLSHFAVHDPIQGRADLVRKYAKKRSRLPNDAYPFILEDNPDAKPSFTRAEREAMLDEPAYDGHSILPNRMVKIKQRQDNPQFAAMVETVDESLGRIVAKLNSLGLEHNTIILFTSDNGGMSAANFARPERVVHRAKLDMAYATSNLPLRGAKGWLYEGGIRVPLIIKWPGHGVAGSTCDEPVTGTDYYPTILDMIGVPALPQQHVDGESLCPLLDGSATLDREAIYWHFPHYSNHGMQSPGGAIRSGRYKLMEYFENGTVELFDLEADPSEQYDLSKTHPEMVANLLDLLNRWRNDVNAEMMRSNPDFDADSTQ</sequence>
<dbReference type="AlphaFoldDB" id="A0A5C6ACG4"/>
<dbReference type="PANTHER" id="PTHR42693:SF42">
    <property type="entry name" value="ARYLSULFATASE G"/>
    <property type="match status" value="1"/>
</dbReference>
<keyword evidence="3" id="KW-0479">Metal-binding</keyword>
<keyword evidence="9" id="KW-1185">Reference proteome</keyword>
<dbReference type="SUPFAM" id="SSF53649">
    <property type="entry name" value="Alkaline phosphatase-like"/>
    <property type="match status" value="1"/>
</dbReference>
<organism evidence="8 9">
    <name type="scientific">Neorhodopirellula pilleata</name>
    <dbReference type="NCBI Taxonomy" id="2714738"/>
    <lineage>
        <taxon>Bacteria</taxon>
        <taxon>Pseudomonadati</taxon>
        <taxon>Planctomycetota</taxon>
        <taxon>Planctomycetia</taxon>
        <taxon>Pirellulales</taxon>
        <taxon>Pirellulaceae</taxon>
        <taxon>Neorhodopirellula</taxon>
    </lineage>
</organism>
<dbReference type="Gene3D" id="3.30.1120.10">
    <property type="match status" value="1"/>
</dbReference>
<evidence type="ECO:0000313" key="8">
    <source>
        <dbReference type="EMBL" id="TWT97110.1"/>
    </source>
</evidence>
<keyword evidence="6" id="KW-0106">Calcium</keyword>
<comment type="caution">
    <text evidence="8">The sequence shown here is derived from an EMBL/GenBank/DDBJ whole genome shotgun (WGS) entry which is preliminary data.</text>
</comment>
<dbReference type="InterPro" id="IPR000917">
    <property type="entry name" value="Sulfatase_N"/>
</dbReference>
<dbReference type="InterPro" id="IPR017850">
    <property type="entry name" value="Alkaline_phosphatase_core_sf"/>
</dbReference>
<reference evidence="8 9" key="1">
    <citation type="submission" date="2019-02" db="EMBL/GenBank/DDBJ databases">
        <title>Deep-cultivation of Planctomycetes and their phenomic and genomic characterization uncovers novel biology.</title>
        <authorList>
            <person name="Wiegand S."/>
            <person name="Jogler M."/>
            <person name="Boedeker C."/>
            <person name="Pinto D."/>
            <person name="Vollmers J."/>
            <person name="Rivas-Marin E."/>
            <person name="Kohn T."/>
            <person name="Peeters S.H."/>
            <person name="Heuer A."/>
            <person name="Rast P."/>
            <person name="Oberbeckmann S."/>
            <person name="Bunk B."/>
            <person name="Jeske O."/>
            <person name="Meyerdierks A."/>
            <person name="Storesund J.E."/>
            <person name="Kallscheuer N."/>
            <person name="Luecker S."/>
            <person name="Lage O.M."/>
            <person name="Pohl T."/>
            <person name="Merkel B.J."/>
            <person name="Hornburger P."/>
            <person name="Mueller R.-W."/>
            <person name="Bruemmer F."/>
            <person name="Labrenz M."/>
            <person name="Spormann A.M."/>
            <person name="Op Den Camp H."/>
            <person name="Overmann J."/>
            <person name="Amann R."/>
            <person name="Jetten M.S.M."/>
            <person name="Mascher T."/>
            <person name="Medema M.H."/>
            <person name="Devos D.P."/>
            <person name="Kaster A.-K."/>
            <person name="Ovreas L."/>
            <person name="Rohde M."/>
            <person name="Galperin M.Y."/>
            <person name="Jogler C."/>
        </authorList>
    </citation>
    <scope>NUCLEOTIDE SEQUENCE [LARGE SCALE GENOMIC DNA]</scope>
    <source>
        <strain evidence="8 9">Pla100</strain>
    </source>
</reference>
<dbReference type="RefSeq" id="WP_146577767.1">
    <property type="nucleotide sequence ID" value="NZ_SJPM01000004.1"/>
</dbReference>
<dbReference type="EC" id="3.1.6.1" evidence="8"/>
<dbReference type="GO" id="GO:0046872">
    <property type="term" value="F:metal ion binding"/>
    <property type="evidence" value="ECO:0007669"/>
    <property type="project" value="UniProtKB-KW"/>
</dbReference>
<dbReference type="GO" id="GO:0004065">
    <property type="term" value="F:arylsulfatase activity"/>
    <property type="evidence" value="ECO:0007669"/>
    <property type="project" value="UniProtKB-EC"/>
</dbReference>
<evidence type="ECO:0000256" key="2">
    <source>
        <dbReference type="ARBA" id="ARBA00008779"/>
    </source>
</evidence>
<protein>
    <submittedName>
        <fullName evidence="8">Arylsulfatase</fullName>
        <ecNumber evidence="8">3.1.6.1</ecNumber>
    </submittedName>
</protein>
<accession>A0A5C6ACG4</accession>
<dbReference type="OrthoDB" id="9783154at2"/>
<gene>
    <name evidence="8" type="primary">atsA_23</name>
    <name evidence="8" type="ORF">Pla100_22590</name>
</gene>
<dbReference type="EMBL" id="SJPM01000004">
    <property type="protein sequence ID" value="TWT97110.1"/>
    <property type="molecule type" value="Genomic_DNA"/>
</dbReference>
<evidence type="ECO:0000256" key="4">
    <source>
        <dbReference type="ARBA" id="ARBA00022729"/>
    </source>
</evidence>
<dbReference type="InterPro" id="IPR050738">
    <property type="entry name" value="Sulfatase"/>
</dbReference>
<keyword evidence="4" id="KW-0732">Signal</keyword>
<dbReference type="PANTHER" id="PTHR42693">
    <property type="entry name" value="ARYLSULFATASE FAMILY MEMBER"/>
    <property type="match status" value="1"/>
</dbReference>
<dbReference type="Pfam" id="PF00884">
    <property type="entry name" value="Sulfatase"/>
    <property type="match status" value="1"/>
</dbReference>
<evidence type="ECO:0000256" key="3">
    <source>
        <dbReference type="ARBA" id="ARBA00022723"/>
    </source>
</evidence>
<keyword evidence="5 8" id="KW-0378">Hydrolase</keyword>
<evidence type="ECO:0000259" key="7">
    <source>
        <dbReference type="Pfam" id="PF00884"/>
    </source>
</evidence>
<proteinExistence type="inferred from homology"/>
<evidence type="ECO:0000313" key="9">
    <source>
        <dbReference type="Proteomes" id="UP000316213"/>
    </source>
</evidence>
<dbReference type="Proteomes" id="UP000316213">
    <property type="component" value="Unassembled WGS sequence"/>
</dbReference>
<comment type="similarity">
    <text evidence="2">Belongs to the sulfatase family.</text>
</comment>
<dbReference type="Gene3D" id="3.40.720.10">
    <property type="entry name" value="Alkaline Phosphatase, subunit A"/>
    <property type="match status" value="1"/>
</dbReference>
<evidence type="ECO:0000256" key="6">
    <source>
        <dbReference type="ARBA" id="ARBA00022837"/>
    </source>
</evidence>
<evidence type="ECO:0000256" key="1">
    <source>
        <dbReference type="ARBA" id="ARBA00001913"/>
    </source>
</evidence>
<name>A0A5C6ACG4_9BACT</name>
<feature type="domain" description="Sulfatase N-terminal" evidence="7">
    <location>
        <begin position="33"/>
        <end position="415"/>
    </location>
</feature>
<dbReference type="CDD" id="cd16144">
    <property type="entry name" value="ARS_like"/>
    <property type="match status" value="1"/>
</dbReference>